<evidence type="ECO:0000313" key="2">
    <source>
        <dbReference type="EMBL" id="MFC6087665.1"/>
    </source>
</evidence>
<dbReference type="RefSeq" id="WP_380632130.1">
    <property type="nucleotide sequence ID" value="NZ_JBHSQO010000001.1"/>
</dbReference>
<dbReference type="EMBL" id="JBHSQO010000001">
    <property type="protein sequence ID" value="MFC6087665.1"/>
    <property type="molecule type" value="Genomic_DNA"/>
</dbReference>
<name>A0ABW1NXV5_9PSEU</name>
<comment type="caution">
    <text evidence="2">The sequence shown here is derived from an EMBL/GenBank/DDBJ whole genome shotgun (WGS) entry which is preliminary data.</text>
</comment>
<accession>A0ABW1NXV5</accession>
<evidence type="ECO:0000313" key="3">
    <source>
        <dbReference type="Proteomes" id="UP001596220"/>
    </source>
</evidence>
<sequence>MSSTATRTPAPVWPAAHAAGAPTWAVERSRRTRRTPSSQTFRTPGSVSSPWNAETAPVFGVPVFGVPVFGTAVAVKSSPRATMSGTLSRRASS</sequence>
<keyword evidence="3" id="KW-1185">Reference proteome</keyword>
<reference evidence="3" key="1">
    <citation type="journal article" date="2019" name="Int. J. Syst. Evol. Microbiol.">
        <title>The Global Catalogue of Microorganisms (GCM) 10K type strain sequencing project: providing services to taxonomists for standard genome sequencing and annotation.</title>
        <authorList>
            <consortium name="The Broad Institute Genomics Platform"/>
            <consortium name="The Broad Institute Genome Sequencing Center for Infectious Disease"/>
            <person name="Wu L."/>
            <person name="Ma J."/>
        </authorList>
    </citation>
    <scope>NUCLEOTIDE SEQUENCE [LARGE SCALE GENOMIC DNA]</scope>
    <source>
        <strain evidence="3">CGMCC 4.7246</strain>
    </source>
</reference>
<proteinExistence type="predicted"/>
<feature type="compositionally biased region" description="Low complexity" evidence="1">
    <location>
        <begin position="8"/>
        <end position="26"/>
    </location>
</feature>
<gene>
    <name evidence="2" type="ORF">ACFP3R_00100</name>
</gene>
<dbReference type="Proteomes" id="UP001596220">
    <property type="component" value="Unassembled WGS sequence"/>
</dbReference>
<organism evidence="2 3">
    <name type="scientific">Saccharothrix lopnurensis</name>
    <dbReference type="NCBI Taxonomy" id="1670621"/>
    <lineage>
        <taxon>Bacteria</taxon>
        <taxon>Bacillati</taxon>
        <taxon>Actinomycetota</taxon>
        <taxon>Actinomycetes</taxon>
        <taxon>Pseudonocardiales</taxon>
        <taxon>Pseudonocardiaceae</taxon>
        <taxon>Saccharothrix</taxon>
    </lineage>
</organism>
<feature type="region of interest" description="Disordered" evidence="1">
    <location>
        <begin position="1"/>
        <end position="52"/>
    </location>
</feature>
<evidence type="ECO:0000256" key="1">
    <source>
        <dbReference type="SAM" id="MobiDB-lite"/>
    </source>
</evidence>
<protein>
    <recommendedName>
        <fullName evidence="4">Amidase domain-containing protein</fullName>
    </recommendedName>
</protein>
<evidence type="ECO:0008006" key="4">
    <source>
        <dbReference type="Google" id="ProtNLM"/>
    </source>
</evidence>